<dbReference type="NCBIfam" id="NF003738">
    <property type="entry name" value="PRK05333.1"/>
    <property type="match status" value="1"/>
</dbReference>
<keyword evidence="3" id="KW-0520">NAD</keyword>
<comment type="caution">
    <text evidence="6">The sequence shown here is derived from an EMBL/GenBank/DDBJ whole genome shotgun (WGS) entry which is preliminary data.</text>
</comment>
<dbReference type="InterPro" id="IPR029035">
    <property type="entry name" value="DHS-like_NAD/FAD-binding_dom"/>
</dbReference>
<proteinExistence type="predicted"/>
<dbReference type="PANTHER" id="PTHR11085">
    <property type="entry name" value="NAD-DEPENDENT PROTEIN DEACYLASE SIRTUIN-5, MITOCHONDRIAL-RELATED"/>
    <property type="match status" value="1"/>
</dbReference>
<evidence type="ECO:0000256" key="3">
    <source>
        <dbReference type="ARBA" id="ARBA00023027"/>
    </source>
</evidence>
<evidence type="ECO:0000313" key="7">
    <source>
        <dbReference type="Proteomes" id="UP001596030"/>
    </source>
</evidence>
<dbReference type="InterPro" id="IPR026590">
    <property type="entry name" value="Ssirtuin_cat_dom"/>
</dbReference>
<keyword evidence="4" id="KW-0862">Zinc</keyword>
<feature type="domain" description="Deacetylase sirtuin-type" evidence="5">
    <location>
        <begin position="1"/>
        <end position="278"/>
    </location>
</feature>
<protein>
    <recommendedName>
        <fullName evidence="1">protein acetyllysine N-acetyltransferase</fullName>
        <ecNumber evidence="1">2.3.1.286</ecNumber>
    </recommendedName>
</protein>
<dbReference type="InterPro" id="IPR026591">
    <property type="entry name" value="Sirtuin_cat_small_dom_sf"/>
</dbReference>
<reference evidence="7" key="1">
    <citation type="journal article" date="2019" name="Int. J. Syst. Evol. Microbiol.">
        <title>The Global Catalogue of Microorganisms (GCM) 10K type strain sequencing project: providing services to taxonomists for standard genome sequencing and annotation.</title>
        <authorList>
            <consortium name="The Broad Institute Genomics Platform"/>
            <consortium name="The Broad Institute Genome Sequencing Center for Infectious Disease"/>
            <person name="Wu L."/>
            <person name="Ma J."/>
        </authorList>
    </citation>
    <scope>NUCLEOTIDE SEQUENCE [LARGE SCALE GENOMIC DNA]</scope>
    <source>
        <strain evidence="7">CGMCC 1.12121</strain>
    </source>
</reference>
<dbReference type="Gene3D" id="3.30.1600.10">
    <property type="entry name" value="SIR2/SIRT2 'Small Domain"/>
    <property type="match status" value="1"/>
</dbReference>
<keyword evidence="2" id="KW-0808">Transferase</keyword>
<dbReference type="Gene3D" id="3.40.50.1220">
    <property type="entry name" value="TPP-binding domain"/>
    <property type="match status" value="1"/>
</dbReference>
<feature type="binding site" evidence="4">
    <location>
        <position position="179"/>
    </location>
    <ligand>
        <name>Zn(2+)</name>
        <dbReference type="ChEBI" id="CHEBI:29105"/>
    </ligand>
</feature>
<dbReference type="Proteomes" id="UP001596030">
    <property type="component" value="Unassembled WGS sequence"/>
</dbReference>
<dbReference type="InterPro" id="IPR050134">
    <property type="entry name" value="NAD-dep_sirtuin_deacylases"/>
</dbReference>
<dbReference type="Pfam" id="PF02146">
    <property type="entry name" value="SIR2"/>
    <property type="match status" value="1"/>
</dbReference>
<feature type="active site" description="Proton acceptor" evidence="4">
    <location>
        <position position="120"/>
    </location>
</feature>
<gene>
    <name evidence="6" type="ORF">ACFO0U_10085</name>
</gene>
<accession>A0ABV9D308</accession>
<name>A0ABV9D308_9GAMM</name>
<dbReference type="PANTHER" id="PTHR11085:SF10">
    <property type="entry name" value="NAD-DEPENDENT PROTEIN DEACYLASE SIRTUIN-5, MITOCHONDRIAL-RELATED"/>
    <property type="match status" value="1"/>
</dbReference>
<dbReference type="SUPFAM" id="SSF52467">
    <property type="entry name" value="DHS-like NAD/FAD-binding domain"/>
    <property type="match status" value="1"/>
</dbReference>
<evidence type="ECO:0000259" key="5">
    <source>
        <dbReference type="PROSITE" id="PS50305"/>
    </source>
</evidence>
<dbReference type="RefSeq" id="WP_246973999.1">
    <property type="nucleotide sequence ID" value="NZ_JAKGAN010000005.1"/>
</dbReference>
<dbReference type="PROSITE" id="PS50305">
    <property type="entry name" value="SIRTUIN"/>
    <property type="match status" value="1"/>
</dbReference>
<organism evidence="6 7">
    <name type="scientific">Chromohalobacter sarecensis</name>
    <dbReference type="NCBI Taxonomy" id="245294"/>
    <lineage>
        <taxon>Bacteria</taxon>
        <taxon>Pseudomonadati</taxon>
        <taxon>Pseudomonadota</taxon>
        <taxon>Gammaproteobacteria</taxon>
        <taxon>Oceanospirillales</taxon>
        <taxon>Halomonadaceae</taxon>
        <taxon>Chromohalobacter</taxon>
    </lineage>
</organism>
<dbReference type="EC" id="2.3.1.286" evidence="1"/>
<dbReference type="EMBL" id="JBHSEU010000016">
    <property type="protein sequence ID" value="MFC4539123.1"/>
    <property type="molecule type" value="Genomic_DNA"/>
</dbReference>
<evidence type="ECO:0000256" key="4">
    <source>
        <dbReference type="PROSITE-ProRule" id="PRU00236"/>
    </source>
</evidence>
<keyword evidence="4" id="KW-0479">Metal-binding</keyword>
<evidence type="ECO:0000313" key="6">
    <source>
        <dbReference type="EMBL" id="MFC4539123.1"/>
    </source>
</evidence>
<feature type="binding site" evidence="4">
    <location>
        <position position="128"/>
    </location>
    <ligand>
        <name>Zn(2+)</name>
        <dbReference type="ChEBI" id="CHEBI:29105"/>
    </ligand>
</feature>
<feature type="binding site" evidence="4">
    <location>
        <position position="131"/>
    </location>
    <ligand>
        <name>Zn(2+)</name>
        <dbReference type="ChEBI" id="CHEBI:29105"/>
    </ligand>
</feature>
<sequence>MSDSSTSSLATFFSRHSRLFVLTGAGMSTDSGIPDYRDEQGAWKRSPPMTHQTFMHSDIARRRYWARSLVGFQALSEARPGRGHYALAALERAGRIEQLVTQNVDGLHQRAGSRRVIDLHGQADVVRCMRCGATQMRHAVHAALARLNPQWTGLEASVGPDGDADLVHDDFGDFALLSCARCGDGIFKPDVVFFGDSVPRPRVDAAFAALERADAMLVVGSSLMVYSGYRFARRAAELGKPMACINVGRTRADDLFSLKVEASAGETLEAALQNMTATTADGVTSQAPVAGVWPSSGVRP</sequence>
<evidence type="ECO:0000256" key="2">
    <source>
        <dbReference type="ARBA" id="ARBA00022679"/>
    </source>
</evidence>
<dbReference type="InterPro" id="IPR003000">
    <property type="entry name" value="Sirtuin"/>
</dbReference>
<evidence type="ECO:0000256" key="1">
    <source>
        <dbReference type="ARBA" id="ARBA00012928"/>
    </source>
</evidence>
<keyword evidence="7" id="KW-1185">Reference proteome</keyword>
<feature type="binding site" evidence="4">
    <location>
        <position position="182"/>
    </location>
    <ligand>
        <name>Zn(2+)</name>
        <dbReference type="ChEBI" id="CHEBI:29105"/>
    </ligand>
</feature>